<feature type="compositionally biased region" description="Basic residues" evidence="1">
    <location>
        <begin position="1"/>
        <end position="12"/>
    </location>
</feature>
<evidence type="ECO:0000313" key="2">
    <source>
        <dbReference type="EMBL" id="CAG9796732.1"/>
    </source>
</evidence>
<feature type="region of interest" description="Disordered" evidence="1">
    <location>
        <begin position="1"/>
        <end position="44"/>
    </location>
</feature>
<reference evidence="2" key="2">
    <citation type="submission" date="2022-10" db="EMBL/GenBank/DDBJ databases">
        <authorList>
            <consortium name="ENA_rothamsted_submissions"/>
            <consortium name="culmorum"/>
            <person name="King R."/>
        </authorList>
    </citation>
    <scope>NUCLEOTIDE SEQUENCE</scope>
</reference>
<feature type="compositionally biased region" description="Acidic residues" evidence="1">
    <location>
        <begin position="16"/>
        <end position="25"/>
    </location>
</feature>
<dbReference type="Proteomes" id="UP001153714">
    <property type="component" value="Chromosome 9"/>
</dbReference>
<dbReference type="AlphaFoldDB" id="A0A9N9WLS0"/>
<protein>
    <submittedName>
        <fullName evidence="2">Uncharacterized protein</fullName>
    </submittedName>
</protein>
<evidence type="ECO:0000313" key="3">
    <source>
        <dbReference type="Proteomes" id="UP001153714"/>
    </source>
</evidence>
<name>A0A9N9WLS0_9NEOP</name>
<dbReference type="OrthoDB" id="10044176at2759"/>
<evidence type="ECO:0000256" key="1">
    <source>
        <dbReference type="SAM" id="MobiDB-lite"/>
    </source>
</evidence>
<dbReference type="EMBL" id="OU893340">
    <property type="protein sequence ID" value="CAG9796732.1"/>
    <property type="molecule type" value="Genomic_DNA"/>
</dbReference>
<sequence>MGSVKSKKRKRKPGEDADNPGDDDAASSSSSSSSKHHSTFDDIDQESASKYKPFLLPNYVRSYSENAGDAEFIVFISSTDDTKPIGNRNLMSLSNIFQRNIKGIKQFKRININLGLFLINWPWLMQHFKIKIFSSNIDYRRP</sequence>
<accession>A0A9N9WLS0</accession>
<keyword evidence="3" id="KW-1185">Reference proteome</keyword>
<gene>
    <name evidence="2" type="ORF">DIATSA_LOCUS13894</name>
</gene>
<proteinExistence type="predicted"/>
<reference evidence="2" key="1">
    <citation type="submission" date="2021-12" db="EMBL/GenBank/DDBJ databases">
        <authorList>
            <person name="King R."/>
        </authorList>
    </citation>
    <scope>NUCLEOTIDE SEQUENCE</scope>
</reference>
<organism evidence="2 3">
    <name type="scientific">Diatraea saccharalis</name>
    <name type="common">sugarcane borer</name>
    <dbReference type="NCBI Taxonomy" id="40085"/>
    <lineage>
        <taxon>Eukaryota</taxon>
        <taxon>Metazoa</taxon>
        <taxon>Ecdysozoa</taxon>
        <taxon>Arthropoda</taxon>
        <taxon>Hexapoda</taxon>
        <taxon>Insecta</taxon>
        <taxon>Pterygota</taxon>
        <taxon>Neoptera</taxon>
        <taxon>Endopterygota</taxon>
        <taxon>Lepidoptera</taxon>
        <taxon>Glossata</taxon>
        <taxon>Ditrysia</taxon>
        <taxon>Pyraloidea</taxon>
        <taxon>Crambidae</taxon>
        <taxon>Crambinae</taxon>
        <taxon>Diatraea</taxon>
    </lineage>
</organism>